<evidence type="ECO:0000256" key="1">
    <source>
        <dbReference type="SAM" id="MobiDB-lite"/>
    </source>
</evidence>
<proteinExistence type="predicted"/>
<dbReference type="InterPro" id="IPR049302">
    <property type="entry name" value="Gp10-like"/>
</dbReference>
<evidence type="ECO:0000313" key="2">
    <source>
        <dbReference type="EMBL" id="SBA30826.1"/>
    </source>
</evidence>
<dbReference type="Pfam" id="PF21628">
    <property type="entry name" value="Gp10-like"/>
    <property type="match status" value="1"/>
</dbReference>
<dbReference type="Proteomes" id="UP000245995">
    <property type="component" value="Chromosome CITRO92"/>
</dbReference>
<organism evidence="2 3">
    <name type="scientific">Citrobacter amalonaticus</name>
    <dbReference type="NCBI Taxonomy" id="35703"/>
    <lineage>
        <taxon>Bacteria</taxon>
        <taxon>Pseudomonadati</taxon>
        <taxon>Pseudomonadota</taxon>
        <taxon>Gammaproteobacteria</taxon>
        <taxon>Enterobacterales</taxon>
        <taxon>Enterobacteriaceae</taxon>
        <taxon>Citrobacter</taxon>
    </lineage>
</organism>
<protein>
    <recommendedName>
        <fullName evidence="4">Phage protein</fullName>
    </recommendedName>
</protein>
<gene>
    <name evidence="2" type="ORF">CITRO92_4590</name>
</gene>
<dbReference type="RefSeq" id="WP_109740479.1">
    <property type="nucleotide sequence ID" value="NZ_LT556085.1"/>
</dbReference>
<reference evidence="2 3" key="1">
    <citation type="submission" date="2016-04" db="EMBL/GenBank/DDBJ databases">
        <authorList>
            <person name="Regsiter A."/>
            <person name="William W."/>
        </authorList>
    </citation>
    <scope>NUCLEOTIDE SEQUENCE [LARGE SCALE GENOMIC DNA]</scope>
    <source>
        <strain evidence="2 3">92</strain>
    </source>
</reference>
<name>A0AAX2BPR7_CITAM</name>
<sequence length="111" mass="12015">MKPVNLKIGTDTFEGEDGKPETRDQYPWGLCITLNNDTLTRLGVESNALPGVGDMVAIIGIAKVRSISSHTDDENEQSNSVDLQITDLALAPPKRDEAKELKDAFYPAGGE</sequence>
<dbReference type="EMBL" id="LT556085">
    <property type="protein sequence ID" value="SBA30826.1"/>
    <property type="molecule type" value="Genomic_DNA"/>
</dbReference>
<dbReference type="AlphaFoldDB" id="A0AAX2BPR7"/>
<feature type="region of interest" description="Disordered" evidence="1">
    <location>
        <begin position="1"/>
        <end position="24"/>
    </location>
</feature>
<evidence type="ECO:0008006" key="4">
    <source>
        <dbReference type="Google" id="ProtNLM"/>
    </source>
</evidence>
<accession>A0AAX2BPR7</accession>
<evidence type="ECO:0000313" key="3">
    <source>
        <dbReference type="Proteomes" id="UP000245995"/>
    </source>
</evidence>